<accession>A0ABR1V8M6</accession>
<dbReference type="Proteomes" id="UP001446871">
    <property type="component" value="Unassembled WGS sequence"/>
</dbReference>
<protein>
    <submittedName>
        <fullName evidence="1">Uncharacterized protein</fullName>
    </submittedName>
</protein>
<keyword evidence="2" id="KW-1185">Reference proteome</keyword>
<proteinExistence type="predicted"/>
<sequence length="193" mass="22247">MIKRFESLDRANLRHLWGVPFFDPRDDKSPDEIVDYAGFFLAGLCWRHVAATEKVSTRAKTKQLLPPVSSPRRRKKFPSWSWTSWEGAVTWPRVEKTYEVRARDPDTGLASIRLSFEDNTTRSIPDVRRSPRPGEGGPPRWITLRLGTIGELGFLLVVKKKGRSYYRVGLMRVRSAVITEGMETQDVRVFKLK</sequence>
<gene>
    <name evidence="1" type="ORF">PG996_006668</name>
</gene>
<dbReference type="EMBL" id="JAQQWM010000004">
    <property type="protein sequence ID" value="KAK8067556.1"/>
    <property type="molecule type" value="Genomic_DNA"/>
</dbReference>
<comment type="caution">
    <text evidence="1">The sequence shown here is derived from an EMBL/GenBank/DDBJ whole genome shotgun (WGS) entry which is preliminary data.</text>
</comment>
<evidence type="ECO:0000313" key="1">
    <source>
        <dbReference type="EMBL" id="KAK8067556.1"/>
    </source>
</evidence>
<name>A0ABR1V8M6_9PEZI</name>
<evidence type="ECO:0000313" key="2">
    <source>
        <dbReference type="Proteomes" id="UP001446871"/>
    </source>
</evidence>
<reference evidence="1 2" key="1">
    <citation type="submission" date="2023-01" db="EMBL/GenBank/DDBJ databases">
        <title>Analysis of 21 Apiospora genomes using comparative genomics revels a genus with tremendous synthesis potential of carbohydrate active enzymes and secondary metabolites.</title>
        <authorList>
            <person name="Sorensen T."/>
        </authorList>
    </citation>
    <scope>NUCLEOTIDE SEQUENCE [LARGE SCALE GENOMIC DNA]</scope>
    <source>
        <strain evidence="1 2">CBS 83171</strain>
    </source>
</reference>
<organism evidence="1 2">
    <name type="scientific">Apiospora saccharicola</name>
    <dbReference type="NCBI Taxonomy" id="335842"/>
    <lineage>
        <taxon>Eukaryota</taxon>
        <taxon>Fungi</taxon>
        <taxon>Dikarya</taxon>
        <taxon>Ascomycota</taxon>
        <taxon>Pezizomycotina</taxon>
        <taxon>Sordariomycetes</taxon>
        <taxon>Xylariomycetidae</taxon>
        <taxon>Amphisphaeriales</taxon>
        <taxon>Apiosporaceae</taxon>
        <taxon>Apiospora</taxon>
    </lineage>
</organism>